<dbReference type="InterPro" id="IPR020846">
    <property type="entry name" value="MFS_dom"/>
</dbReference>
<comment type="caution">
    <text evidence="8">The sequence shown here is derived from an EMBL/GenBank/DDBJ whole genome shotgun (WGS) entry which is preliminary data.</text>
</comment>
<dbReference type="InterPro" id="IPR036259">
    <property type="entry name" value="MFS_trans_sf"/>
</dbReference>
<feature type="transmembrane region" description="Helical" evidence="6">
    <location>
        <begin position="108"/>
        <end position="128"/>
    </location>
</feature>
<keyword evidence="4 6" id="KW-1133">Transmembrane helix</keyword>
<dbReference type="PANTHER" id="PTHR43791">
    <property type="entry name" value="PERMEASE-RELATED"/>
    <property type="match status" value="1"/>
</dbReference>
<dbReference type="EMBL" id="JARKIB010000008">
    <property type="protein sequence ID" value="KAJ7777299.1"/>
    <property type="molecule type" value="Genomic_DNA"/>
</dbReference>
<keyword evidence="2" id="KW-0813">Transport</keyword>
<feature type="domain" description="Major facilitator superfamily (MFS) profile" evidence="7">
    <location>
        <begin position="43"/>
        <end position="458"/>
    </location>
</feature>
<name>A0AAD7NVZ1_9AGAR</name>
<feature type="transmembrane region" description="Helical" evidence="6">
    <location>
        <begin position="333"/>
        <end position="355"/>
    </location>
</feature>
<evidence type="ECO:0000256" key="5">
    <source>
        <dbReference type="ARBA" id="ARBA00023136"/>
    </source>
</evidence>
<evidence type="ECO:0000256" key="2">
    <source>
        <dbReference type="ARBA" id="ARBA00022448"/>
    </source>
</evidence>
<keyword evidence="5 6" id="KW-0472">Membrane</keyword>
<dbReference type="GO" id="GO:0022857">
    <property type="term" value="F:transmembrane transporter activity"/>
    <property type="evidence" value="ECO:0007669"/>
    <property type="project" value="InterPro"/>
</dbReference>
<feature type="transmembrane region" description="Helical" evidence="6">
    <location>
        <begin position="202"/>
        <end position="225"/>
    </location>
</feature>
<accession>A0AAD7NVZ1</accession>
<evidence type="ECO:0000313" key="9">
    <source>
        <dbReference type="Proteomes" id="UP001215598"/>
    </source>
</evidence>
<dbReference type="SUPFAM" id="SSF103473">
    <property type="entry name" value="MFS general substrate transporter"/>
    <property type="match status" value="1"/>
</dbReference>
<dbReference type="InterPro" id="IPR011701">
    <property type="entry name" value="MFS"/>
</dbReference>
<evidence type="ECO:0000256" key="4">
    <source>
        <dbReference type="ARBA" id="ARBA00022989"/>
    </source>
</evidence>
<protein>
    <submittedName>
        <fullName evidence="8">Major facilitator superfamily domain-containing protein</fullName>
    </submittedName>
</protein>
<sequence>MSLKDLPLKSEDLVRTSSASSTASGDEIAHLDNAVRRKVDLRLIPLITVLYLCCFLDRSNLGNARIAGMAQDLKLSGMRYQMAAAAFFITYGLLEVPCNILLKLLRPSIWISSIVLAWGIVMVSMAFVKTWQGLIIARLFLGVAESGLGPALGFCVTLWYRHDQQARPIAFYFSAATLAGAFGGLLAFCIEKMNGLGGLPGWSWIFLLEGLVTIIISLVSFWAMIDYPSTATFLTPAEREHLLDVLRRDTAGEPSHFEMKFVWETFKSPKSWLQAVIFIGLTVPTYSFTLFLPTIIHALGFSATNAQLLTVPPYAAGCVFTISIGTLSDRTQIRGPFITVFSFLGIMGYIMLLATDPQKQPAVGYAGCIIAAIGIFPGIALSIAWSAGNAGGSLKKAVIIALVGSVGNLGGICASFVYRTQDTPRFRFGHSVAIGFLILSCLASLSATLWYRRLNQQKERLCRENNISLDRKADFSALGVDSPLFRYVL</sequence>
<evidence type="ECO:0000313" key="8">
    <source>
        <dbReference type="EMBL" id="KAJ7777299.1"/>
    </source>
</evidence>
<feature type="transmembrane region" description="Helical" evidence="6">
    <location>
        <begin position="82"/>
        <end position="102"/>
    </location>
</feature>
<feature type="transmembrane region" description="Helical" evidence="6">
    <location>
        <begin position="308"/>
        <end position="327"/>
    </location>
</feature>
<dbReference type="AlphaFoldDB" id="A0AAD7NVZ1"/>
<gene>
    <name evidence="8" type="ORF">B0H16DRAFT_1505001</name>
</gene>
<feature type="transmembrane region" description="Helical" evidence="6">
    <location>
        <begin position="397"/>
        <end position="418"/>
    </location>
</feature>
<dbReference type="FunFam" id="1.20.1250.20:FF:000034">
    <property type="entry name" value="MFS general substrate transporter"/>
    <property type="match status" value="1"/>
</dbReference>
<organism evidence="8 9">
    <name type="scientific">Mycena metata</name>
    <dbReference type="NCBI Taxonomy" id="1033252"/>
    <lineage>
        <taxon>Eukaryota</taxon>
        <taxon>Fungi</taxon>
        <taxon>Dikarya</taxon>
        <taxon>Basidiomycota</taxon>
        <taxon>Agaricomycotina</taxon>
        <taxon>Agaricomycetes</taxon>
        <taxon>Agaricomycetidae</taxon>
        <taxon>Agaricales</taxon>
        <taxon>Marasmiineae</taxon>
        <taxon>Mycenaceae</taxon>
        <taxon>Mycena</taxon>
    </lineage>
</organism>
<feature type="transmembrane region" description="Helical" evidence="6">
    <location>
        <begin position="135"/>
        <end position="159"/>
    </location>
</feature>
<keyword evidence="9" id="KW-1185">Reference proteome</keyword>
<evidence type="ECO:0000256" key="6">
    <source>
        <dbReference type="SAM" id="Phobius"/>
    </source>
</evidence>
<dbReference type="FunFam" id="1.20.1250.20:FF:000068">
    <property type="entry name" value="MFS general substrate transporter"/>
    <property type="match status" value="1"/>
</dbReference>
<feature type="transmembrane region" description="Helical" evidence="6">
    <location>
        <begin position="171"/>
        <end position="190"/>
    </location>
</feature>
<evidence type="ECO:0000256" key="1">
    <source>
        <dbReference type="ARBA" id="ARBA00004141"/>
    </source>
</evidence>
<feature type="transmembrane region" description="Helical" evidence="6">
    <location>
        <begin position="362"/>
        <end position="385"/>
    </location>
</feature>
<dbReference type="GO" id="GO:0016020">
    <property type="term" value="C:membrane"/>
    <property type="evidence" value="ECO:0007669"/>
    <property type="project" value="UniProtKB-SubCell"/>
</dbReference>
<proteinExistence type="predicted"/>
<dbReference type="Pfam" id="PF07690">
    <property type="entry name" value="MFS_1"/>
    <property type="match status" value="1"/>
</dbReference>
<reference evidence="8" key="1">
    <citation type="submission" date="2023-03" db="EMBL/GenBank/DDBJ databases">
        <title>Massive genome expansion in bonnet fungi (Mycena s.s.) driven by repeated elements and novel gene families across ecological guilds.</title>
        <authorList>
            <consortium name="Lawrence Berkeley National Laboratory"/>
            <person name="Harder C.B."/>
            <person name="Miyauchi S."/>
            <person name="Viragh M."/>
            <person name="Kuo A."/>
            <person name="Thoen E."/>
            <person name="Andreopoulos B."/>
            <person name="Lu D."/>
            <person name="Skrede I."/>
            <person name="Drula E."/>
            <person name="Henrissat B."/>
            <person name="Morin E."/>
            <person name="Kohler A."/>
            <person name="Barry K."/>
            <person name="LaButti K."/>
            <person name="Morin E."/>
            <person name="Salamov A."/>
            <person name="Lipzen A."/>
            <person name="Mereny Z."/>
            <person name="Hegedus B."/>
            <person name="Baldrian P."/>
            <person name="Stursova M."/>
            <person name="Weitz H."/>
            <person name="Taylor A."/>
            <person name="Grigoriev I.V."/>
            <person name="Nagy L.G."/>
            <person name="Martin F."/>
            <person name="Kauserud H."/>
        </authorList>
    </citation>
    <scope>NUCLEOTIDE SEQUENCE</scope>
    <source>
        <strain evidence="8">CBHHK182m</strain>
    </source>
</reference>
<feature type="transmembrane region" description="Helical" evidence="6">
    <location>
        <begin position="430"/>
        <end position="451"/>
    </location>
</feature>
<feature type="transmembrane region" description="Helical" evidence="6">
    <location>
        <begin position="272"/>
        <end position="296"/>
    </location>
</feature>
<keyword evidence="3 6" id="KW-0812">Transmembrane</keyword>
<comment type="subcellular location">
    <subcellularLocation>
        <location evidence="1">Membrane</location>
        <topology evidence="1">Multi-pass membrane protein</topology>
    </subcellularLocation>
</comment>
<evidence type="ECO:0000259" key="7">
    <source>
        <dbReference type="PROSITE" id="PS50850"/>
    </source>
</evidence>
<dbReference type="Proteomes" id="UP001215598">
    <property type="component" value="Unassembled WGS sequence"/>
</dbReference>
<dbReference type="Gene3D" id="1.20.1250.20">
    <property type="entry name" value="MFS general substrate transporter like domains"/>
    <property type="match status" value="2"/>
</dbReference>
<dbReference type="PROSITE" id="PS50850">
    <property type="entry name" value="MFS"/>
    <property type="match status" value="1"/>
</dbReference>
<dbReference type="PANTHER" id="PTHR43791:SF19">
    <property type="entry name" value="TRANSPORTER, PUTATIVE (AFU_ORTHOLOGUE AFUA_1G01812)-RELATED"/>
    <property type="match status" value="1"/>
</dbReference>
<evidence type="ECO:0000256" key="3">
    <source>
        <dbReference type="ARBA" id="ARBA00022692"/>
    </source>
</evidence>